<dbReference type="GO" id="GO:0030497">
    <property type="term" value="P:fatty acid elongation"/>
    <property type="evidence" value="ECO:0007669"/>
    <property type="project" value="TreeGrafter"/>
</dbReference>
<accession>A0A930VJ30</accession>
<evidence type="ECO:0000256" key="1">
    <source>
        <dbReference type="ARBA" id="ARBA00006484"/>
    </source>
</evidence>
<dbReference type="NCBIfam" id="NF009466">
    <property type="entry name" value="PRK12826.1-2"/>
    <property type="match status" value="1"/>
</dbReference>
<evidence type="ECO:0000259" key="4">
    <source>
        <dbReference type="SMART" id="SM00822"/>
    </source>
</evidence>
<dbReference type="Proteomes" id="UP000640489">
    <property type="component" value="Unassembled WGS sequence"/>
</dbReference>
<comment type="similarity">
    <text evidence="1">Belongs to the short-chain dehydrogenases/reductases (SDR) family.</text>
</comment>
<protein>
    <submittedName>
        <fullName evidence="5">Beta-ketoacyl-ACP reductase</fullName>
    </submittedName>
</protein>
<dbReference type="PANTHER" id="PTHR42760">
    <property type="entry name" value="SHORT-CHAIN DEHYDROGENASES/REDUCTASES FAMILY MEMBER"/>
    <property type="match status" value="1"/>
</dbReference>
<sequence>MSDQVSDPDSQPEEPSGRSVLVTGGNRGIGRAIAEAFLAQGDRVAVTSRSGGGPDGALDLTCDITDAAAIEAAFTEIESAHGPVEVLVANAGITADTLLVRMSDDEWSSVIDTNLTGSFRLAKRAVSKMMRLRRGRIIFISSVVGLLGSGGQVNYAASKAGLVGMARSIAREYGSRGITANVVAPGFVETDMTETLSDDLKATYKAQVPLGRYGSTDEIASAVTWLASDGAAYITGAVIPVDGGLGMGH</sequence>
<dbReference type="GO" id="GO:0016616">
    <property type="term" value="F:oxidoreductase activity, acting on the CH-OH group of donors, NAD or NADP as acceptor"/>
    <property type="evidence" value="ECO:0007669"/>
    <property type="project" value="TreeGrafter"/>
</dbReference>
<dbReference type="SUPFAM" id="SSF51735">
    <property type="entry name" value="NAD(P)-binding Rossmann-fold domains"/>
    <property type="match status" value="1"/>
</dbReference>
<dbReference type="Pfam" id="PF13561">
    <property type="entry name" value="adh_short_C2"/>
    <property type="match status" value="1"/>
</dbReference>
<evidence type="ECO:0000256" key="3">
    <source>
        <dbReference type="SAM" id="MobiDB-lite"/>
    </source>
</evidence>
<organism evidence="5 6">
    <name type="scientific">Nocardioides islandensis</name>
    <dbReference type="NCBI Taxonomy" id="433663"/>
    <lineage>
        <taxon>Bacteria</taxon>
        <taxon>Bacillati</taxon>
        <taxon>Actinomycetota</taxon>
        <taxon>Actinomycetes</taxon>
        <taxon>Propionibacteriales</taxon>
        <taxon>Nocardioidaceae</taxon>
        <taxon>Nocardioides</taxon>
    </lineage>
</organism>
<dbReference type="InterPro" id="IPR002347">
    <property type="entry name" value="SDR_fam"/>
</dbReference>
<proteinExistence type="inferred from homology"/>
<evidence type="ECO:0000313" key="5">
    <source>
        <dbReference type="EMBL" id="MBF4764830.1"/>
    </source>
</evidence>
<name>A0A930VJ30_9ACTN</name>
<dbReference type="CDD" id="cd05333">
    <property type="entry name" value="BKR_SDR_c"/>
    <property type="match status" value="1"/>
</dbReference>
<comment type="caution">
    <text evidence="5">The sequence shown here is derived from an EMBL/GenBank/DDBJ whole genome shotgun (WGS) entry which is preliminary data.</text>
</comment>
<dbReference type="InterPro" id="IPR036291">
    <property type="entry name" value="NAD(P)-bd_dom_sf"/>
</dbReference>
<dbReference type="PRINTS" id="PR00080">
    <property type="entry name" value="SDRFAMILY"/>
</dbReference>
<reference evidence="5" key="1">
    <citation type="submission" date="2020-11" db="EMBL/GenBank/DDBJ databases">
        <title>Nocardioides sp. nov., isolated from Soil of Cynanchum wilfordii Hemsley rhizosphere.</title>
        <authorList>
            <person name="Lee J.-S."/>
            <person name="Suh M.K."/>
            <person name="Kim J.-S."/>
        </authorList>
    </citation>
    <scope>NUCLEOTIDE SEQUENCE</scope>
    <source>
        <strain evidence="5">KCTC 19275</strain>
    </source>
</reference>
<dbReference type="PROSITE" id="PS00061">
    <property type="entry name" value="ADH_SHORT"/>
    <property type="match status" value="1"/>
</dbReference>
<dbReference type="PRINTS" id="PR00081">
    <property type="entry name" value="GDHRDH"/>
</dbReference>
<keyword evidence="2" id="KW-0560">Oxidoreductase</keyword>
<dbReference type="EMBL" id="JADKPN010000011">
    <property type="protein sequence ID" value="MBF4764830.1"/>
    <property type="molecule type" value="Genomic_DNA"/>
</dbReference>
<dbReference type="FunFam" id="3.40.50.720:FF:000173">
    <property type="entry name" value="3-oxoacyl-[acyl-carrier protein] reductase"/>
    <property type="match status" value="1"/>
</dbReference>
<gene>
    <name evidence="5" type="ORF">ISU07_16980</name>
</gene>
<keyword evidence="6" id="KW-1185">Reference proteome</keyword>
<dbReference type="PANTHER" id="PTHR42760:SF96">
    <property type="entry name" value="3-OXOACYL-[ACYL-CARRIER-PROTEIN] REDUCTASE FABG"/>
    <property type="match status" value="1"/>
</dbReference>
<dbReference type="SMART" id="SM00822">
    <property type="entry name" value="PKS_KR"/>
    <property type="match status" value="1"/>
</dbReference>
<dbReference type="Gene3D" id="3.40.50.720">
    <property type="entry name" value="NAD(P)-binding Rossmann-like Domain"/>
    <property type="match status" value="1"/>
</dbReference>
<feature type="domain" description="Ketoreductase" evidence="4">
    <location>
        <begin position="18"/>
        <end position="191"/>
    </location>
</feature>
<dbReference type="AlphaFoldDB" id="A0A930VJ30"/>
<dbReference type="InterPro" id="IPR020904">
    <property type="entry name" value="Sc_DH/Rdtase_CS"/>
</dbReference>
<feature type="region of interest" description="Disordered" evidence="3">
    <location>
        <begin position="1"/>
        <end position="24"/>
    </location>
</feature>
<evidence type="ECO:0000313" key="6">
    <source>
        <dbReference type="Proteomes" id="UP000640489"/>
    </source>
</evidence>
<dbReference type="InterPro" id="IPR057326">
    <property type="entry name" value="KR_dom"/>
</dbReference>
<evidence type="ECO:0000256" key="2">
    <source>
        <dbReference type="ARBA" id="ARBA00023002"/>
    </source>
</evidence>